<dbReference type="Proteomes" id="UP000001861">
    <property type="component" value="Unassembled WGS sequence"/>
</dbReference>
<dbReference type="RefSeq" id="XP_001834604.2">
    <property type="nucleotide sequence ID" value="XM_001834552.2"/>
</dbReference>
<dbReference type="KEGG" id="cci:CC1G_10478"/>
<reference evidence="1 2" key="1">
    <citation type="journal article" date="2010" name="Proc. Natl. Acad. Sci. U.S.A.">
        <title>Insights into evolution of multicellular fungi from the assembled chromosomes of the mushroom Coprinopsis cinerea (Coprinus cinereus).</title>
        <authorList>
            <person name="Stajich J.E."/>
            <person name="Wilke S.K."/>
            <person name="Ahren D."/>
            <person name="Au C.H."/>
            <person name="Birren B.W."/>
            <person name="Borodovsky M."/>
            <person name="Burns C."/>
            <person name="Canback B."/>
            <person name="Casselton L.A."/>
            <person name="Cheng C.K."/>
            <person name="Deng J."/>
            <person name="Dietrich F.S."/>
            <person name="Fargo D.C."/>
            <person name="Farman M.L."/>
            <person name="Gathman A.C."/>
            <person name="Goldberg J."/>
            <person name="Guigo R."/>
            <person name="Hoegger P.J."/>
            <person name="Hooker J.B."/>
            <person name="Huggins A."/>
            <person name="James T.Y."/>
            <person name="Kamada T."/>
            <person name="Kilaru S."/>
            <person name="Kodira C."/>
            <person name="Kues U."/>
            <person name="Kupfer D."/>
            <person name="Kwan H.S."/>
            <person name="Lomsadze A."/>
            <person name="Li W."/>
            <person name="Lilly W.W."/>
            <person name="Ma L.J."/>
            <person name="Mackey A.J."/>
            <person name="Manning G."/>
            <person name="Martin F."/>
            <person name="Muraguchi H."/>
            <person name="Natvig D.O."/>
            <person name="Palmerini H."/>
            <person name="Ramesh M.A."/>
            <person name="Rehmeyer C.J."/>
            <person name="Roe B.A."/>
            <person name="Shenoy N."/>
            <person name="Stanke M."/>
            <person name="Ter-Hovhannisyan V."/>
            <person name="Tunlid A."/>
            <person name="Velagapudi R."/>
            <person name="Vision T.J."/>
            <person name="Zeng Q."/>
            <person name="Zolan M.E."/>
            <person name="Pukkila P.J."/>
        </authorList>
    </citation>
    <scope>NUCLEOTIDE SEQUENCE [LARGE SCALE GENOMIC DNA]</scope>
    <source>
        <strain evidence="2">Okayama-7 / 130 / ATCC MYA-4618 / FGSC 9003</strain>
    </source>
</reference>
<evidence type="ECO:0000313" key="1">
    <source>
        <dbReference type="EMBL" id="EAU87199.2"/>
    </source>
</evidence>
<dbReference type="GeneID" id="6011121"/>
<protein>
    <submittedName>
        <fullName evidence="1">Uncharacterized protein</fullName>
    </submittedName>
</protein>
<gene>
    <name evidence="1" type="ORF">CC1G_10478</name>
</gene>
<dbReference type="VEuPathDB" id="FungiDB:CC1G_10478"/>
<keyword evidence="2" id="KW-1185">Reference proteome</keyword>
<dbReference type="HOGENOM" id="CLU_2654410_0_0_1"/>
<organism evidence="1 2">
    <name type="scientific">Coprinopsis cinerea (strain Okayama-7 / 130 / ATCC MYA-4618 / FGSC 9003)</name>
    <name type="common">Inky cap fungus</name>
    <name type="synonym">Hormographiella aspergillata</name>
    <dbReference type="NCBI Taxonomy" id="240176"/>
    <lineage>
        <taxon>Eukaryota</taxon>
        <taxon>Fungi</taxon>
        <taxon>Dikarya</taxon>
        <taxon>Basidiomycota</taxon>
        <taxon>Agaricomycotina</taxon>
        <taxon>Agaricomycetes</taxon>
        <taxon>Agaricomycetidae</taxon>
        <taxon>Agaricales</taxon>
        <taxon>Agaricineae</taxon>
        <taxon>Psathyrellaceae</taxon>
        <taxon>Coprinopsis</taxon>
    </lineage>
</organism>
<proteinExistence type="predicted"/>
<evidence type="ECO:0000313" key="2">
    <source>
        <dbReference type="Proteomes" id="UP000001861"/>
    </source>
</evidence>
<name>A8NL38_COPC7</name>
<accession>A8NL38</accession>
<sequence>MRGIKSRRIVVLSYPRNHPPRLAHPELSMKYTESARGDTEWLVPELLPDSLWSLGAIQFGTFRPNVERSLRYNLLK</sequence>
<dbReference type="InParanoid" id="A8NL38"/>
<dbReference type="EMBL" id="AACS02000012">
    <property type="protein sequence ID" value="EAU87199.2"/>
    <property type="molecule type" value="Genomic_DNA"/>
</dbReference>
<dbReference type="AlphaFoldDB" id="A8NL38"/>
<comment type="caution">
    <text evidence="1">The sequence shown here is derived from an EMBL/GenBank/DDBJ whole genome shotgun (WGS) entry which is preliminary data.</text>
</comment>